<dbReference type="Gene3D" id="3.30.450.20">
    <property type="entry name" value="PAS domain"/>
    <property type="match status" value="1"/>
</dbReference>
<organism evidence="11 12">
    <name type="scientific">Hanamia caeni</name>
    <dbReference type="NCBI Taxonomy" id="2294116"/>
    <lineage>
        <taxon>Bacteria</taxon>
        <taxon>Pseudomonadati</taxon>
        <taxon>Bacteroidota</taxon>
        <taxon>Chitinophagia</taxon>
        <taxon>Chitinophagales</taxon>
        <taxon>Chitinophagaceae</taxon>
        <taxon>Hanamia</taxon>
    </lineage>
</organism>
<dbReference type="SUPFAM" id="SSF47384">
    <property type="entry name" value="Homodimeric domain of signal transducing histidine kinase"/>
    <property type="match status" value="1"/>
</dbReference>
<evidence type="ECO:0000256" key="4">
    <source>
        <dbReference type="ARBA" id="ARBA00022679"/>
    </source>
</evidence>
<dbReference type="Pfam" id="PF01339">
    <property type="entry name" value="CheB_methylest"/>
    <property type="match status" value="1"/>
</dbReference>
<feature type="active site" evidence="6">
    <location>
        <position position="134"/>
    </location>
</feature>
<accession>A0A3M9NR93</accession>
<dbReference type="Proteomes" id="UP000267223">
    <property type="component" value="Unassembled WGS sequence"/>
</dbReference>
<gene>
    <name evidence="11" type="ORF">EFY79_01400</name>
</gene>
<feature type="active site" evidence="6">
    <location>
        <position position="16"/>
    </location>
</feature>
<keyword evidence="4" id="KW-0808">Transferase</keyword>
<feature type="domain" description="Histidine kinase" evidence="8">
    <location>
        <begin position="844"/>
        <end position="1055"/>
    </location>
</feature>
<dbReference type="Gene3D" id="3.30.565.10">
    <property type="entry name" value="Histidine kinase-like ATPase, C-terminal domain"/>
    <property type="match status" value="1"/>
</dbReference>
<dbReference type="InterPro" id="IPR036097">
    <property type="entry name" value="HisK_dim/P_sf"/>
</dbReference>
<evidence type="ECO:0000256" key="7">
    <source>
        <dbReference type="SAM" id="Coils"/>
    </source>
</evidence>
<dbReference type="InterPro" id="IPR000673">
    <property type="entry name" value="Sig_transdc_resp-reg_Me-estase"/>
</dbReference>
<dbReference type="CDD" id="cd00082">
    <property type="entry name" value="HisKA"/>
    <property type="match status" value="1"/>
</dbReference>
<dbReference type="Pfam" id="PF02518">
    <property type="entry name" value="HATPase_c"/>
    <property type="match status" value="1"/>
</dbReference>
<dbReference type="InterPro" id="IPR000780">
    <property type="entry name" value="CheR_MeTrfase"/>
</dbReference>
<feature type="coiled-coil region" evidence="7">
    <location>
        <begin position="633"/>
        <end position="695"/>
    </location>
</feature>
<dbReference type="InterPro" id="IPR036890">
    <property type="entry name" value="HATPase_C_sf"/>
</dbReference>
<keyword evidence="6" id="KW-0145">Chemotaxis</keyword>
<dbReference type="GO" id="GO:0005737">
    <property type="term" value="C:cytoplasm"/>
    <property type="evidence" value="ECO:0007669"/>
    <property type="project" value="InterPro"/>
</dbReference>
<evidence type="ECO:0000256" key="6">
    <source>
        <dbReference type="PROSITE-ProRule" id="PRU00050"/>
    </source>
</evidence>
<dbReference type="AlphaFoldDB" id="A0A3M9NR93"/>
<evidence type="ECO:0000313" key="12">
    <source>
        <dbReference type="Proteomes" id="UP000267223"/>
    </source>
</evidence>
<dbReference type="SUPFAM" id="SSF52738">
    <property type="entry name" value="Methylesterase CheB, C-terminal domain"/>
    <property type="match status" value="1"/>
</dbReference>
<dbReference type="PRINTS" id="PR00996">
    <property type="entry name" value="CHERMTFRASE"/>
</dbReference>
<dbReference type="Gene3D" id="3.40.50.180">
    <property type="entry name" value="Methylesterase CheB, C-terminal domain"/>
    <property type="match status" value="1"/>
</dbReference>
<reference evidence="11 12" key="1">
    <citation type="submission" date="2018-11" db="EMBL/GenBank/DDBJ databases">
        <title>Draft genome sequence of Ferruginibacter sp. BO-59.</title>
        <authorList>
            <person name="Im W.T."/>
        </authorList>
    </citation>
    <scope>NUCLEOTIDE SEQUENCE [LARGE SCALE GENOMIC DNA]</scope>
    <source>
        <strain evidence="11 12">BO-59</strain>
    </source>
</reference>
<dbReference type="PANTHER" id="PTHR24422:SF10">
    <property type="entry name" value="CHEMOTAXIS PROTEIN METHYLTRANSFERASE 2"/>
    <property type="match status" value="1"/>
</dbReference>
<dbReference type="InterPro" id="IPR022641">
    <property type="entry name" value="CheR_N"/>
</dbReference>
<dbReference type="GO" id="GO:0000156">
    <property type="term" value="F:phosphorelay response regulator activity"/>
    <property type="evidence" value="ECO:0007669"/>
    <property type="project" value="InterPro"/>
</dbReference>
<sequence>MENIKKPEYIIAIGASAGGMEEINSFFDHTPFDGVSYVIVQHLSPDFKSRMVELLTRHSKLKVKEAENGMVVNSNVVYLIPNDKFMTISDGKLHLTPKDKEQGPHLTIDTFFKSLAINSGRKAIAIVLSGLGSDGSEGVKAIKQEGGIVMARNPETSEFSSMPSNAIATGIVDFILEPALMPDAIEDYVKQDGKLLDNENDEKTILAIIELIKEKSPLDFSDYKQSTISRRIKRRAGHNNITKLEAYLEFLKTSPEELDALSKDFLISVTSFFRNKEAFDILEKEVIPSILKNLHPGEELKIWVAACATGEEAYSLAILVAEQLNNHLKDTVVKIFATDIDAVALVHAGKGIFSAAIANEMPKERLEKYFKKEGNNYRIKSEIRNMVIFARHDLVKNPPYCNMHLISCRNLLIYMSPALQKKVFFMLLFGLKVDGYLFLGSSENPMPIIQNLEVIDKTWKIYKNLQTQRKVHFDGFSVPQMIDIKEKRYSKEELIKKESLALPEAVNENLANELDCLLVCVDENDRVVKTYGDVSKFLLQKNFNSNLRDLLPKPLDVAFKILSSAVQKTNQKAANKGIVIIQQGKAIKVDISVSPLRVGGQKLLMVTFSENKMENAGNQQTVFDEKIYLDQYTLNLEEELKEVKSKLQSTYEQLDRSNENMQSFNEELLSANEEMQSTNEEMQSVNEELHTINADYVLKNKELTETNDDLNNYFRSNTNGQLFVNKDLLLMKFSPGTIKLINLRESDIGRPLSNISTNIKFETISQDIKEVIEKGNTITKEIEAEDGKWYQTVTMPYITGDHKRNGAMITFNDVTNLKQAELELDKTNKKLLAINSDLDNFVHAASHDLLGPLSSIELSFGVLSDTRISGDERTKLMEIIKNAFKRFHKLVAELGTIGKMESGMSVKEAIDLQELIEDIEASIENRIISSGTTIRKDVGNTKIYFSKKNLRSIIYNLITNGIKFSNPDRPSEIWISAKSEKGYSVLTVKDNGIGMRSGDIEKIFSMYSRLNENIEGHGIGLYLARKIINAAGGKIVVESEPGKGSTFSVYFAEKPDGKHVLAKALRQ</sequence>
<dbReference type="PROSITE" id="PS50123">
    <property type="entry name" value="CHER"/>
    <property type="match status" value="1"/>
</dbReference>
<dbReference type="SMART" id="SM00388">
    <property type="entry name" value="HisKA"/>
    <property type="match status" value="1"/>
</dbReference>
<dbReference type="InterPro" id="IPR035909">
    <property type="entry name" value="CheB_C"/>
</dbReference>
<dbReference type="InterPro" id="IPR005467">
    <property type="entry name" value="His_kinase_dom"/>
</dbReference>
<evidence type="ECO:0000259" key="10">
    <source>
        <dbReference type="PROSITE" id="PS50123"/>
    </source>
</evidence>
<evidence type="ECO:0000256" key="3">
    <source>
        <dbReference type="ARBA" id="ARBA00022603"/>
    </source>
</evidence>
<dbReference type="Pfam" id="PF13596">
    <property type="entry name" value="PAS_10"/>
    <property type="match status" value="1"/>
</dbReference>
<dbReference type="GO" id="GO:0006935">
    <property type="term" value="P:chemotaxis"/>
    <property type="evidence" value="ECO:0007669"/>
    <property type="project" value="UniProtKB-UniRule"/>
</dbReference>
<dbReference type="Pfam" id="PF03705">
    <property type="entry name" value="CheR_N"/>
    <property type="match status" value="1"/>
</dbReference>
<dbReference type="InterPro" id="IPR029063">
    <property type="entry name" value="SAM-dependent_MTases_sf"/>
</dbReference>
<comment type="caution">
    <text evidence="11">The sequence shown here is derived from an EMBL/GenBank/DDBJ whole genome shotgun (WGS) entry which is preliminary data.</text>
</comment>
<evidence type="ECO:0000256" key="1">
    <source>
        <dbReference type="ARBA" id="ARBA00000085"/>
    </source>
</evidence>
<dbReference type="OrthoDB" id="9816309at2"/>
<keyword evidence="3" id="KW-0489">Methyltransferase</keyword>
<dbReference type="InterPro" id="IPR022642">
    <property type="entry name" value="CheR_C"/>
</dbReference>
<dbReference type="Pfam" id="PF01739">
    <property type="entry name" value="CheR"/>
    <property type="match status" value="1"/>
</dbReference>
<feature type="domain" description="CheB-type methylesterase" evidence="9">
    <location>
        <begin position="4"/>
        <end position="192"/>
    </location>
</feature>
<dbReference type="GO" id="GO:0032259">
    <property type="term" value="P:methylation"/>
    <property type="evidence" value="ECO:0007669"/>
    <property type="project" value="UniProtKB-KW"/>
</dbReference>
<dbReference type="Gene3D" id="1.10.155.10">
    <property type="entry name" value="Chemotaxis receptor methyltransferase CheR, N-terminal domain"/>
    <property type="match status" value="1"/>
</dbReference>
<dbReference type="InterPro" id="IPR003594">
    <property type="entry name" value="HATPase_dom"/>
</dbReference>
<protein>
    <submittedName>
        <fullName evidence="11">Chemotaxis protein CheR</fullName>
    </submittedName>
</protein>
<dbReference type="SUPFAM" id="SSF55874">
    <property type="entry name" value="ATPase domain of HSP90 chaperone/DNA topoisomerase II/histidine kinase"/>
    <property type="match status" value="1"/>
</dbReference>
<evidence type="ECO:0000259" key="8">
    <source>
        <dbReference type="PROSITE" id="PS50109"/>
    </source>
</evidence>
<dbReference type="RefSeq" id="WP_123118876.1">
    <property type="nucleotide sequence ID" value="NZ_RJJR01000001.1"/>
</dbReference>
<dbReference type="GO" id="GO:0008983">
    <property type="term" value="F:protein-glutamate O-methyltransferase activity"/>
    <property type="evidence" value="ECO:0007669"/>
    <property type="project" value="UniProtKB-EC"/>
</dbReference>
<evidence type="ECO:0000256" key="2">
    <source>
        <dbReference type="ARBA" id="ARBA00001541"/>
    </source>
</evidence>
<dbReference type="SUPFAM" id="SSF53335">
    <property type="entry name" value="S-adenosyl-L-methionine-dependent methyltransferases"/>
    <property type="match status" value="1"/>
</dbReference>
<feature type="domain" description="CheR-type methyltransferase" evidence="10">
    <location>
        <begin position="208"/>
        <end position="443"/>
    </location>
</feature>
<dbReference type="SUPFAM" id="SSF47757">
    <property type="entry name" value="Chemotaxis receptor methyltransferase CheR, N-terminal domain"/>
    <property type="match status" value="1"/>
</dbReference>
<evidence type="ECO:0000256" key="5">
    <source>
        <dbReference type="ARBA" id="ARBA00022691"/>
    </source>
</evidence>
<comment type="catalytic activity">
    <reaction evidence="2">
        <text>L-glutamyl-[protein] + S-adenosyl-L-methionine = [protein]-L-glutamate 5-O-methyl ester + S-adenosyl-L-homocysteine</text>
        <dbReference type="Rhea" id="RHEA:24452"/>
        <dbReference type="Rhea" id="RHEA-COMP:10208"/>
        <dbReference type="Rhea" id="RHEA-COMP:10311"/>
        <dbReference type="ChEBI" id="CHEBI:29973"/>
        <dbReference type="ChEBI" id="CHEBI:57856"/>
        <dbReference type="ChEBI" id="CHEBI:59789"/>
        <dbReference type="ChEBI" id="CHEBI:82795"/>
        <dbReference type="EC" id="2.1.1.80"/>
    </reaction>
</comment>
<dbReference type="PANTHER" id="PTHR24422">
    <property type="entry name" value="CHEMOTAXIS PROTEIN METHYLTRANSFERASE"/>
    <property type="match status" value="1"/>
</dbReference>
<keyword evidence="5" id="KW-0949">S-adenosyl-L-methionine</keyword>
<dbReference type="EMBL" id="RJJR01000001">
    <property type="protein sequence ID" value="RNI39985.1"/>
    <property type="molecule type" value="Genomic_DNA"/>
</dbReference>
<comment type="catalytic activity">
    <reaction evidence="1">
        <text>ATP + protein L-histidine = ADP + protein N-phospho-L-histidine.</text>
        <dbReference type="EC" id="2.7.13.3"/>
    </reaction>
</comment>
<dbReference type="GO" id="GO:0000155">
    <property type="term" value="F:phosphorelay sensor kinase activity"/>
    <property type="evidence" value="ECO:0007669"/>
    <property type="project" value="InterPro"/>
</dbReference>
<dbReference type="GO" id="GO:0008984">
    <property type="term" value="F:protein-glutamate methylesterase activity"/>
    <property type="evidence" value="ECO:0007669"/>
    <property type="project" value="InterPro"/>
</dbReference>
<feature type="active site" evidence="6">
    <location>
        <position position="42"/>
    </location>
</feature>
<dbReference type="InterPro" id="IPR003661">
    <property type="entry name" value="HisK_dim/P_dom"/>
</dbReference>
<dbReference type="SMART" id="SM00138">
    <property type="entry name" value="MeTrc"/>
    <property type="match status" value="1"/>
</dbReference>
<keyword evidence="7" id="KW-0175">Coiled coil</keyword>
<name>A0A3M9NR93_9BACT</name>
<dbReference type="Gene3D" id="1.10.287.130">
    <property type="match status" value="1"/>
</dbReference>
<proteinExistence type="predicted"/>
<dbReference type="Gene3D" id="3.40.50.150">
    <property type="entry name" value="Vaccinia Virus protein VP39"/>
    <property type="match status" value="1"/>
</dbReference>
<dbReference type="InterPro" id="IPR036804">
    <property type="entry name" value="CheR_N_sf"/>
</dbReference>
<dbReference type="PROSITE" id="PS50122">
    <property type="entry name" value="CHEB"/>
    <property type="match status" value="1"/>
</dbReference>
<dbReference type="InterPro" id="IPR050903">
    <property type="entry name" value="Bact_Chemotaxis_MeTrfase"/>
</dbReference>
<keyword evidence="12" id="KW-1185">Reference proteome</keyword>
<dbReference type="PROSITE" id="PS50109">
    <property type="entry name" value="HIS_KIN"/>
    <property type="match status" value="1"/>
</dbReference>
<keyword evidence="6" id="KW-0378">Hydrolase</keyword>
<dbReference type="SMART" id="SM00387">
    <property type="entry name" value="HATPase_c"/>
    <property type="match status" value="1"/>
</dbReference>
<dbReference type="CDD" id="cd16434">
    <property type="entry name" value="CheB-CheR_fusion"/>
    <property type="match status" value="1"/>
</dbReference>
<evidence type="ECO:0000313" key="11">
    <source>
        <dbReference type="EMBL" id="RNI39985.1"/>
    </source>
</evidence>
<evidence type="ECO:0000259" key="9">
    <source>
        <dbReference type="PROSITE" id="PS50122"/>
    </source>
</evidence>